<dbReference type="AlphaFoldDB" id="A0A450ZTZ9"/>
<dbReference type="EMBL" id="CAADFW010000016">
    <property type="protein sequence ID" value="VFK57246.1"/>
    <property type="molecule type" value="Genomic_DNA"/>
</dbReference>
<proteinExistence type="predicted"/>
<evidence type="ECO:0000313" key="1">
    <source>
        <dbReference type="EMBL" id="VFK57246.1"/>
    </source>
</evidence>
<reference evidence="1" key="1">
    <citation type="submission" date="2019-02" db="EMBL/GenBank/DDBJ databases">
        <authorList>
            <person name="Gruber-Vodicka R. H."/>
            <person name="Seah K. B. B."/>
        </authorList>
    </citation>
    <scope>NUCLEOTIDE SEQUENCE</scope>
    <source>
        <strain evidence="1">BECK_BZ126</strain>
    </source>
</reference>
<gene>
    <name evidence="1" type="ORF">BECKTC1821F_GA0114240_10166</name>
</gene>
<organism evidence="1">
    <name type="scientific">Candidatus Kentrum sp. TC</name>
    <dbReference type="NCBI Taxonomy" id="2126339"/>
    <lineage>
        <taxon>Bacteria</taxon>
        <taxon>Pseudomonadati</taxon>
        <taxon>Pseudomonadota</taxon>
        <taxon>Gammaproteobacteria</taxon>
        <taxon>Candidatus Kentrum</taxon>
    </lineage>
</organism>
<name>A0A450ZTZ9_9GAMM</name>
<protein>
    <submittedName>
        <fullName evidence="1">Uncharacterized protein</fullName>
    </submittedName>
</protein>
<accession>A0A450ZTZ9</accession>
<sequence length="153" mass="16857">MEVAAYLPGDIHAPVLHWKTALGAGRPKRDFSRSNIARPLRDGPLPACLGQIPFLFEQCLLYKDEAARLRFGSLGASRFKTRRGVPANCTNSRFRYYGISTVDPIVFRLSSAIWASAAARNGNSRSMFTRAMPFFTTSKVSAAAARSSSRAWV</sequence>